<proteinExistence type="predicted"/>
<keyword evidence="8" id="KW-0695">RNA-directed DNA polymerase</keyword>
<feature type="domain" description="Integrase-type" evidence="10">
    <location>
        <begin position="9"/>
        <end position="50"/>
    </location>
</feature>
<dbReference type="GO" id="GO:0035613">
    <property type="term" value="F:RNA stem-loop binding"/>
    <property type="evidence" value="ECO:0007669"/>
    <property type="project" value="TreeGrafter"/>
</dbReference>
<dbReference type="GO" id="GO:0003964">
    <property type="term" value="F:RNA-directed DNA polymerase activity"/>
    <property type="evidence" value="ECO:0007669"/>
    <property type="project" value="UniProtKB-KW"/>
</dbReference>
<dbReference type="PANTHER" id="PTHR41694:SF3">
    <property type="entry name" value="RNA-DIRECTED DNA POLYMERASE-RELATED"/>
    <property type="match status" value="1"/>
</dbReference>
<evidence type="ECO:0000259" key="10">
    <source>
        <dbReference type="PROSITE" id="PS50876"/>
    </source>
</evidence>
<dbReference type="Gene3D" id="1.10.10.200">
    <property type="match status" value="1"/>
</dbReference>
<evidence type="ECO:0000256" key="1">
    <source>
        <dbReference type="ARBA" id="ARBA00012493"/>
    </source>
</evidence>
<evidence type="ECO:0000256" key="7">
    <source>
        <dbReference type="ARBA" id="ARBA00022801"/>
    </source>
</evidence>
<reference evidence="12 13" key="1">
    <citation type="submission" date="2019-09" db="EMBL/GenBank/DDBJ databases">
        <title>Bird 10,000 Genomes (B10K) Project - Family phase.</title>
        <authorList>
            <person name="Zhang G."/>
        </authorList>
    </citation>
    <scope>NUCLEOTIDE SEQUENCE [LARGE SCALE GENOMIC DNA]</scope>
    <source>
        <strain evidence="12">B10K-DU-029-39</strain>
        <tissue evidence="12">Heart or muscle</tissue>
    </source>
</reference>
<dbReference type="InterPro" id="IPR003308">
    <property type="entry name" value="Integrase_Zn-bd_dom_N"/>
</dbReference>
<dbReference type="InterPro" id="IPR012337">
    <property type="entry name" value="RNaseH-like_sf"/>
</dbReference>
<feature type="non-terminal residue" evidence="12">
    <location>
        <position position="162"/>
    </location>
</feature>
<evidence type="ECO:0000256" key="5">
    <source>
        <dbReference type="ARBA" id="ARBA00022723"/>
    </source>
</evidence>
<feature type="non-terminal residue" evidence="12">
    <location>
        <position position="1"/>
    </location>
</feature>
<evidence type="ECO:0000256" key="2">
    <source>
        <dbReference type="ARBA" id="ARBA00022679"/>
    </source>
</evidence>
<comment type="caution">
    <text evidence="12">The sequence shown here is derived from an EMBL/GenBank/DDBJ whole genome shotgun (WGS) entry which is preliminary data.</text>
</comment>
<sequence>LVQTPNVPGIYQQARLSHQTFHQNAPALVRMFHLPRDEAKAIVATCPNCQKHPWPSTGSGVNPRRLQSCQLWQMDVTHIPEFRRQKYLHVSSTTDMFSGAVFASAHSGEKAEDVKKHLLLAFATLGVPEQIKTDNGPGYESKDLQKFFNLWGIWHGTGIPHS</sequence>
<evidence type="ECO:0000256" key="6">
    <source>
        <dbReference type="ARBA" id="ARBA00022759"/>
    </source>
</evidence>
<accession>A0A7K8CYM6</accession>
<keyword evidence="2" id="KW-0808">Transferase</keyword>
<dbReference type="AlphaFoldDB" id="A0A7K8CYM6"/>
<evidence type="ECO:0000313" key="12">
    <source>
        <dbReference type="EMBL" id="NXB32256.1"/>
    </source>
</evidence>
<protein>
    <recommendedName>
        <fullName evidence="1">RNA-directed DNA polymerase</fullName>
        <ecNumber evidence="1">2.7.7.49</ecNumber>
    </recommendedName>
</protein>
<keyword evidence="13" id="KW-1185">Reference proteome</keyword>
<name>A0A7K8CYM6_9CORV</name>
<keyword evidence="3" id="KW-0548">Nucleotidyltransferase</keyword>
<dbReference type="InterPro" id="IPR036397">
    <property type="entry name" value="RNaseH_sf"/>
</dbReference>
<dbReference type="Pfam" id="PF02022">
    <property type="entry name" value="Integrase_Zn"/>
    <property type="match status" value="1"/>
</dbReference>
<dbReference type="InterPro" id="IPR001584">
    <property type="entry name" value="Integrase_cat-core"/>
</dbReference>
<evidence type="ECO:0000313" key="13">
    <source>
        <dbReference type="Proteomes" id="UP000540150"/>
    </source>
</evidence>
<gene>
    <name evidence="12" type="primary">Ervk25</name>
    <name evidence="12" type="ORF">EULNIG_R16316</name>
</gene>
<dbReference type="PROSITE" id="PS50994">
    <property type="entry name" value="INTEGRASE"/>
    <property type="match status" value="1"/>
</dbReference>
<dbReference type="GO" id="GO:0004519">
    <property type="term" value="F:endonuclease activity"/>
    <property type="evidence" value="ECO:0007669"/>
    <property type="project" value="UniProtKB-KW"/>
</dbReference>
<dbReference type="PANTHER" id="PTHR41694">
    <property type="entry name" value="ENDOGENOUS RETROVIRUS GROUP K MEMBER POL PROTEIN"/>
    <property type="match status" value="1"/>
</dbReference>
<dbReference type="EC" id="2.7.7.49" evidence="1"/>
<dbReference type="Gene3D" id="3.30.420.10">
    <property type="entry name" value="Ribonuclease H-like superfamily/Ribonuclease H"/>
    <property type="match status" value="1"/>
</dbReference>
<evidence type="ECO:0000256" key="9">
    <source>
        <dbReference type="PROSITE-ProRule" id="PRU00450"/>
    </source>
</evidence>
<dbReference type="PROSITE" id="PS50876">
    <property type="entry name" value="ZF_INTEGRASE"/>
    <property type="match status" value="1"/>
</dbReference>
<dbReference type="GO" id="GO:0008270">
    <property type="term" value="F:zinc ion binding"/>
    <property type="evidence" value="ECO:0007669"/>
    <property type="project" value="UniProtKB-KW"/>
</dbReference>
<dbReference type="OrthoDB" id="9381447at2759"/>
<keyword evidence="7" id="KW-0378">Hydrolase</keyword>
<dbReference type="EMBL" id="VZTE01002400">
    <property type="protein sequence ID" value="NXB32256.1"/>
    <property type="molecule type" value="Genomic_DNA"/>
</dbReference>
<dbReference type="GO" id="GO:0015074">
    <property type="term" value="P:DNA integration"/>
    <property type="evidence" value="ECO:0007669"/>
    <property type="project" value="InterPro"/>
</dbReference>
<evidence type="ECO:0000259" key="11">
    <source>
        <dbReference type="PROSITE" id="PS50994"/>
    </source>
</evidence>
<organism evidence="12 13">
    <name type="scientific">Eulacestoma nigropectus</name>
    <name type="common">wattled ploughbill</name>
    <dbReference type="NCBI Taxonomy" id="461239"/>
    <lineage>
        <taxon>Eukaryota</taxon>
        <taxon>Metazoa</taxon>
        <taxon>Chordata</taxon>
        <taxon>Craniata</taxon>
        <taxon>Vertebrata</taxon>
        <taxon>Euteleostomi</taxon>
        <taxon>Archelosauria</taxon>
        <taxon>Archosauria</taxon>
        <taxon>Dinosauria</taxon>
        <taxon>Saurischia</taxon>
        <taxon>Theropoda</taxon>
        <taxon>Coelurosauria</taxon>
        <taxon>Aves</taxon>
        <taxon>Neognathae</taxon>
        <taxon>Neoaves</taxon>
        <taxon>Telluraves</taxon>
        <taxon>Australaves</taxon>
        <taxon>Passeriformes</taxon>
        <taxon>Corvoidea</taxon>
        <taxon>Pachycephalidae</taxon>
        <taxon>Eulacestoma</taxon>
    </lineage>
</organism>
<keyword evidence="9" id="KW-0863">Zinc-finger</keyword>
<evidence type="ECO:0000256" key="4">
    <source>
        <dbReference type="ARBA" id="ARBA00022722"/>
    </source>
</evidence>
<keyword evidence="5" id="KW-0479">Metal-binding</keyword>
<dbReference type="SUPFAM" id="SSF53098">
    <property type="entry name" value="Ribonuclease H-like"/>
    <property type="match status" value="1"/>
</dbReference>
<keyword evidence="9" id="KW-0862">Zinc</keyword>
<dbReference type="InterPro" id="IPR017856">
    <property type="entry name" value="Integrase-like_N"/>
</dbReference>
<evidence type="ECO:0000256" key="3">
    <source>
        <dbReference type="ARBA" id="ARBA00022695"/>
    </source>
</evidence>
<keyword evidence="4" id="KW-0540">Nuclease</keyword>
<dbReference type="GO" id="GO:0016787">
    <property type="term" value="F:hydrolase activity"/>
    <property type="evidence" value="ECO:0007669"/>
    <property type="project" value="UniProtKB-KW"/>
</dbReference>
<dbReference type="SUPFAM" id="SSF46919">
    <property type="entry name" value="N-terminal Zn binding domain of HIV integrase"/>
    <property type="match status" value="1"/>
</dbReference>
<dbReference type="Proteomes" id="UP000540150">
    <property type="component" value="Unassembled WGS sequence"/>
</dbReference>
<keyword evidence="6" id="KW-0255">Endonuclease</keyword>
<dbReference type="Pfam" id="PF00665">
    <property type="entry name" value="rve"/>
    <property type="match status" value="1"/>
</dbReference>
<feature type="domain" description="Integrase catalytic" evidence="11">
    <location>
        <begin position="59"/>
        <end position="162"/>
    </location>
</feature>
<evidence type="ECO:0000256" key="8">
    <source>
        <dbReference type="ARBA" id="ARBA00022918"/>
    </source>
</evidence>